<evidence type="ECO:0000313" key="1">
    <source>
        <dbReference type="EMBL" id="KEQ90071.1"/>
    </source>
</evidence>
<organism evidence="1 2">
    <name type="scientific">Aureobasidium pullulans EXF-150</name>
    <dbReference type="NCBI Taxonomy" id="1043002"/>
    <lineage>
        <taxon>Eukaryota</taxon>
        <taxon>Fungi</taxon>
        <taxon>Dikarya</taxon>
        <taxon>Ascomycota</taxon>
        <taxon>Pezizomycotina</taxon>
        <taxon>Dothideomycetes</taxon>
        <taxon>Dothideomycetidae</taxon>
        <taxon>Dothideales</taxon>
        <taxon>Saccotheciaceae</taxon>
        <taxon>Aureobasidium</taxon>
    </lineage>
</organism>
<name>A0A074YTB1_AURPU</name>
<reference evidence="1 2" key="1">
    <citation type="journal article" date="2014" name="BMC Genomics">
        <title>Genome sequencing of four Aureobasidium pullulans varieties: biotechnological potential, stress tolerance, and description of new species.</title>
        <authorList>
            <person name="Gostin Ar C."/>
            <person name="Ohm R.A."/>
            <person name="Kogej T."/>
            <person name="Sonjak S."/>
            <person name="Turk M."/>
            <person name="Zajc J."/>
            <person name="Zalar P."/>
            <person name="Grube M."/>
            <person name="Sun H."/>
            <person name="Han J."/>
            <person name="Sharma A."/>
            <person name="Chiniquy J."/>
            <person name="Ngan C.Y."/>
            <person name="Lipzen A."/>
            <person name="Barry K."/>
            <person name="Grigoriev I.V."/>
            <person name="Gunde-Cimerman N."/>
        </authorList>
    </citation>
    <scope>NUCLEOTIDE SEQUENCE [LARGE SCALE GENOMIC DNA]</scope>
    <source>
        <strain evidence="1 2">EXF-150</strain>
    </source>
</reference>
<evidence type="ECO:0000313" key="2">
    <source>
        <dbReference type="Proteomes" id="UP000030706"/>
    </source>
</evidence>
<gene>
    <name evidence="1" type="ORF">M438DRAFT_19347</name>
</gene>
<protein>
    <submittedName>
        <fullName evidence="1">Uncharacterized protein</fullName>
    </submittedName>
</protein>
<dbReference type="RefSeq" id="XP_029766258.1">
    <property type="nucleotide sequence ID" value="XM_029899280.1"/>
</dbReference>
<dbReference type="HOGENOM" id="CLU_1895769_0_0_1"/>
<proteinExistence type="predicted"/>
<dbReference type="AlphaFoldDB" id="A0A074YTB1"/>
<sequence>MPRVCGRSAKDGTQDGRFQICAFSAWPGNLLQRAEVIDRGRTVCSCCSTIVTCIPAVQRQLDACIENQPLSLLHALESYMRRHFSSCLFSTWRVDSIVRRQGSFWRAFFSAGKTCPSGSTTPRKVRIKGVAEGK</sequence>
<dbReference type="GeneID" id="40741586"/>
<dbReference type="EMBL" id="KL584974">
    <property type="protein sequence ID" value="KEQ90071.1"/>
    <property type="molecule type" value="Genomic_DNA"/>
</dbReference>
<dbReference type="Proteomes" id="UP000030706">
    <property type="component" value="Unassembled WGS sequence"/>
</dbReference>
<keyword evidence="2" id="KW-1185">Reference proteome</keyword>
<accession>A0A074YTB1</accession>